<evidence type="ECO:0000256" key="1">
    <source>
        <dbReference type="ARBA" id="ARBA00001946"/>
    </source>
</evidence>
<feature type="domain" description="GGDEF" evidence="6">
    <location>
        <begin position="175"/>
        <end position="301"/>
    </location>
</feature>
<dbReference type="CDD" id="cd01949">
    <property type="entry name" value="GGDEF"/>
    <property type="match status" value="1"/>
</dbReference>
<dbReference type="AlphaFoldDB" id="A1WY70"/>
<dbReference type="GO" id="GO:1902201">
    <property type="term" value="P:negative regulation of bacterial-type flagellum-dependent cell motility"/>
    <property type="evidence" value="ECO:0007669"/>
    <property type="project" value="TreeGrafter"/>
</dbReference>
<feature type="coiled-coil region" evidence="4">
    <location>
        <begin position="113"/>
        <end position="144"/>
    </location>
</feature>
<feature type="transmembrane region" description="Helical" evidence="5">
    <location>
        <begin position="66"/>
        <end position="87"/>
    </location>
</feature>
<dbReference type="PROSITE" id="PS50887">
    <property type="entry name" value="GGDEF"/>
    <property type="match status" value="1"/>
</dbReference>
<dbReference type="FunFam" id="3.30.70.270:FF:000001">
    <property type="entry name" value="Diguanylate cyclase domain protein"/>
    <property type="match status" value="1"/>
</dbReference>
<dbReference type="SUPFAM" id="SSF55073">
    <property type="entry name" value="Nucleotide cyclase"/>
    <property type="match status" value="1"/>
</dbReference>
<evidence type="ECO:0000256" key="4">
    <source>
        <dbReference type="SAM" id="Coils"/>
    </source>
</evidence>
<comment type="catalytic activity">
    <reaction evidence="3">
        <text>2 GTP = 3',3'-c-di-GMP + 2 diphosphate</text>
        <dbReference type="Rhea" id="RHEA:24898"/>
        <dbReference type="ChEBI" id="CHEBI:33019"/>
        <dbReference type="ChEBI" id="CHEBI:37565"/>
        <dbReference type="ChEBI" id="CHEBI:58805"/>
        <dbReference type="EC" id="2.7.7.65"/>
    </reaction>
</comment>
<keyword evidence="5" id="KW-0812">Transmembrane</keyword>
<dbReference type="SMART" id="SM00267">
    <property type="entry name" value="GGDEF"/>
    <property type="match status" value="1"/>
</dbReference>
<evidence type="ECO:0000259" key="6">
    <source>
        <dbReference type="PROSITE" id="PS50887"/>
    </source>
</evidence>
<gene>
    <name evidence="7" type="ordered locus">Hhal_1868</name>
</gene>
<dbReference type="Proteomes" id="UP000000647">
    <property type="component" value="Chromosome"/>
</dbReference>
<dbReference type="Gene3D" id="3.30.70.270">
    <property type="match status" value="1"/>
</dbReference>
<evidence type="ECO:0000313" key="8">
    <source>
        <dbReference type="Proteomes" id="UP000000647"/>
    </source>
</evidence>
<dbReference type="eggNOG" id="COG3706">
    <property type="taxonomic scope" value="Bacteria"/>
</dbReference>
<organism evidence="7 8">
    <name type="scientific">Halorhodospira halophila (strain DSM 244 / SL1)</name>
    <name type="common">Ectothiorhodospira halophila (strain DSM 244 / SL1)</name>
    <dbReference type="NCBI Taxonomy" id="349124"/>
    <lineage>
        <taxon>Bacteria</taxon>
        <taxon>Pseudomonadati</taxon>
        <taxon>Pseudomonadota</taxon>
        <taxon>Gammaproteobacteria</taxon>
        <taxon>Chromatiales</taxon>
        <taxon>Ectothiorhodospiraceae</taxon>
        <taxon>Halorhodospira</taxon>
    </lineage>
</organism>
<keyword evidence="5" id="KW-1133">Transmembrane helix</keyword>
<keyword evidence="4" id="KW-0175">Coiled coil</keyword>
<protein>
    <recommendedName>
        <fullName evidence="2">diguanylate cyclase</fullName>
        <ecNumber evidence="2">2.7.7.65</ecNumber>
    </recommendedName>
</protein>
<dbReference type="Pfam" id="PF00990">
    <property type="entry name" value="GGDEF"/>
    <property type="match status" value="1"/>
</dbReference>
<sequence length="301" mass="32127">MLGGLLLALIFGVVFTAAGTYLGPDVPAAAGGSMSPTLLTAHPSLGHVPQLPETGYQRNLPGSSPYVVAFISAGTALGVAALFGLWLRRQLVAPLHEAAVSIESGGPVRLRGIAGAVRELRMVEERYNRAREAMEQRIVELDQQLHVDWLTGLTNRRGLERALEVELERARRSAAPVSLIFLDLDGFKALNDERGHQAGDEALQQAAELLKSRVRETDAVARWGGDEFVILCRDTDQAGAEVVARALALRLAQCPGVPGGCRASVGVSAWRAGDCARELMARADGAMYDAKRRGGGSICVR</sequence>
<evidence type="ECO:0000313" key="7">
    <source>
        <dbReference type="EMBL" id="ABM62632.1"/>
    </source>
</evidence>
<dbReference type="EMBL" id="CP000544">
    <property type="protein sequence ID" value="ABM62632.1"/>
    <property type="molecule type" value="Genomic_DNA"/>
</dbReference>
<comment type="cofactor">
    <cofactor evidence="1">
        <name>Mg(2+)</name>
        <dbReference type="ChEBI" id="CHEBI:18420"/>
    </cofactor>
</comment>
<dbReference type="STRING" id="349124.Hhal_1868"/>
<accession>A1WY70</accession>
<dbReference type="PANTHER" id="PTHR45138">
    <property type="entry name" value="REGULATORY COMPONENTS OF SENSORY TRANSDUCTION SYSTEM"/>
    <property type="match status" value="1"/>
</dbReference>
<evidence type="ECO:0000256" key="2">
    <source>
        <dbReference type="ARBA" id="ARBA00012528"/>
    </source>
</evidence>
<reference evidence="8" key="1">
    <citation type="submission" date="2006-12" db="EMBL/GenBank/DDBJ databases">
        <title>Complete sequence of Halorhodospira halophila SL1.</title>
        <authorList>
            <consortium name="US DOE Joint Genome Institute"/>
            <person name="Copeland A."/>
            <person name="Lucas S."/>
            <person name="Lapidus A."/>
            <person name="Barry K."/>
            <person name="Detter J.C."/>
            <person name="Glavina del Rio T."/>
            <person name="Hammon N."/>
            <person name="Israni S."/>
            <person name="Dalin E."/>
            <person name="Tice H."/>
            <person name="Pitluck S."/>
            <person name="Saunders E."/>
            <person name="Brettin T."/>
            <person name="Bruce D."/>
            <person name="Han C."/>
            <person name="Tapia R."/>
            <person name="Schmutz J."/>
            <person name="Larimer F."/>
            <person name="Land M."/>
            <person name="Hauser L."/>
            <person name="Kyrpides N."/>
            <person name="Mikhailova N."/>
            <person name="Hoff W."/>
            <person name="Richardson P."/>
        </authorList>
    </citation>
    <scope>NUCLEOTIDE SEQUENCE [LARGE SCALE GENOMIC DNA]</scope>
    <source>
        <strain evidence="8">DSM 244 / SL1</strain>
    </source>
</reference>
<proteinExistence type="predicted"/>
<dbReference type="PANTHER" id="PTHR45138:SF9">
    <property type="entry name" value="DIGUANYLATE CYCLASE DGCM-RELATED"/>
    <property type="match status" value="1"/>
</dbReference>
<dbReference type="NCBIfam" id="TIGR00254">
    <property type="entry name" value="GGDEF"/>
    <property type="match status" value="1"/>
</dbReference>
<dbReference type="InterPro" id="IPR000160">
    <property type="entry name" value="GGDEF_dom"/>
</dbReference>
<dbReference type="InterPro" id="IPR050469">
    <property type="entry name" value="Diguanylate_Cyclase"/>
</dbReference>
<dbReference type="GO" id="GO:0005886">
    <property type="term" value="C:plasma membrane"/>
    <property type="evidence" value="ECO:0007669"/>
    <property type="project" value="TreeGrafter"/>
</dbReference>
<dbReference type="InterPro" id="IPR029787">
    <property type="entry name" value="Nucleotide_cyclase"/>
</dbReference>
<dbReference type="InterPro" id="IPR043128">
    <property type="entry name" value="Rev_trsase/Diguanyl_cyclase"/>
</dbReference>
<evidence type="ECO:0000256" key="5">
    <source>
        <dbReference type="SAM" id="Phobius"/>
    </source>
</evidence>
<evidence type="ECO:0000256" key="3">
    <source>
        <dbReference type="ARBA" id="ARBA00034247"/>
    </source>
</evidence>
<dbReference type="GO" id="GO:0052621">
    <property type="term" value="F:diguanylate cyclase activity"/>
    <property type="evidence" value="ECO:0007669"/>
    <property type="project" value="UniProtKB-EC"/>
</dbReference>
<name>A1WY70_HALHL</name>
<dbReference type="EC" id="2.7.7.65" evidence="2"/>
<keyword evidence="5" id="KW-0472">Membrane</keyword>
<keyword evidence="8" id="KW-1185">Reference proteome</keyword>
<dbReference type="GO" id="GO:0043709">
    <property type="term" value="P:cell adhesion involved in single-species biofilm formation"/>
    <property type="evidence" value="ECO:0007669"/>
    <property type="project" value="TreeGrafter"/>
</dbReference>
<dbReference type="HOGENOM" id="CLU_923671_0_0_6"/>
<reference evidence="7 8" key="2">
    <citation type="journal article" date="2013" name="Stand. Genomic Sci.">
        <title>Complete genome sequence of Halorhodospira halophila SL1.</title>
        <authorList>
            <person name="Challacombe J.F."/>
            <person name="Majid S."/>
            <person name="Deole R."/>
            <person name="Brettin T.S."/>
            <person name="Bruce D."/>
            <person name="Delano S.F."/>
            <person name="Detter J.C."/>
            <person name="Gleasner C.D."/>
            <person name="Han C.S."/>
            <person name="Misra M."/>
            <person name="Reitenga K.G."/>
            <person name="Mikhailova N."/>
            <person name="Woyke T."/>
            <person name="Pitluck S."/>
            <person name="Nolan M."/>
            <person name="Land M.L."/>
            <person name="Saunders E."/>
            <person name="Tapia R."/>
            <person name="Lapidus A."/>
            <person name="Ivanova N."/>
            <person name="Hoff W.D."/>
        </authorList>
    </citation>
    <scope>NUCLEOTIDE SEQUENCE [LARGE SCALE GENOMIC DNA]</scope>
    <source>
        <strain evidence="8">DSM 244 / SL1</strain>
    </source>
</reference>
<dbReference type="KEGG" id="hha:Hhal_1868"/>